<organism evidence="1">
    <name type="scientific">marine sediment metagenome</name>
    <dbReference type="NCBI Taxonomy" id="412755"/>
    <lineage>
        <taxon>unclassified sequences</taxon>
        <taxon>metagenomes</taxon>
        <taxon>ecological metagenomes</taxon>
    </lineage>
</organism>
<accession>A0A0F9JT79</accession>
<sequence>MMRWKIQIINLGSKKKRRIKELKDYIYEIAARIQIFINELGEEEETKHLTAEDKLLKFGDFILKLQQKILEFRRNKYVKKKK</sequence>
<comment type="caution">
    <text evidence="1">The sequence shown here is derived from an EMBL/GenBank/DDBJ whole genome shotgun (WGS) entry which is preliminary data.</text>
</comment>
<reference evidence="1" key="1">
    <citation type="journal article" date="2015" name="Nature">
        <title>Complex archaea that bridge the gap between prokaryotes and eukaryotes.</title>
        <authorList>
            <person name="Spang A."/>
            <person name="Saw J.H."/>
            <person name="Jorgensen S.L."/>
            <person name="Zaremba-Niedzwiedzka K."/>
            <person name="Martijn J."/>
            <person name="Lind A.E."/>
            <person name="van Eijk R."/>
            <person name="Schleper C."/>
            <person name="Guy L."/>
            <person name="Ettema T.J."/>
        </authorList>
    </citation>
    <scope>NUCLEOTIDE SEQUENCE</scope>
</reference>
<dbReference type="EMBL" id="LAZR01009391">
    <property type="protein sequence ID" value="KKM72883.1"/>
    <property type="molecule type" value="Genomic_DNA"/>
</dbReference>
<evidence type="ECO:0000313" key="1">
    <source>
        <dbReference type="EMBL" id="KKM72883.1"/>
    </source>
</evidence>
<gene>
    <name evidence="1" type="ORF">LCGC14_1416020</name>
</gene>
<protein>
    <submittedName>
        <fullName evidence="1">Uncharacterized protein</fullName>
    </submittedName>
</protein>
<proteinExistence type="predicted"/>
<name>A0A0F9JT79_9ZZZZ</name>
<dbReference type="AlphaFoldDB" id="A0A0F9JT79"/>